<evidence type="ECO:0000259" key="2">
    <source>
        <dbReference type="PROSITE" id="PS50164"/>
    </source>
</evidence>
<dbReference type="Proteomes" id="UP000701698">
    <property type="component" value="Unassembled WGS sequence"/>
</dbReference>
<evidence type="ECO:0000313" key="4">
    <source>
        <dbReference type="Proteomes" id="UP000701698"/>
    </source>
</evidence>
<feature type="domain" description="GIY-YIG" evidence="2">
    <location>
        <begin position="1"/>
        <end position="75"/>
    </location>
</feature>
<gene>
    <name evidence="3" type="ORF">KC571_02190</name>
</gene>
<evidence type="ECO:0000313" key="3">
    <source>
        <dbReference type="EMBL" id="MCA9390189.1"/>
    </source>
</evidence>
<proteinExistence type="inferred from homology"/>
<organism evidence="3 4">
    <name type="scientific">candidate division WWE3 bacterium</name>
    <dbReference type="NCBI Taxonomy" id="2053526"/>
    <lineage>
        <taxon>Bacteria</taxon>
        <taxon>Katanobacteria</taxon>
    </lineage>
</organism>
<evidence type="ECO:0000256" key="1">
    <source>
        <dbReference type="ARBA" id="ARBA00007435"/>
    </source>
</evidence>
<reference evidence="3" key="2">
    <citation type="journal article" date="2021" name="Microbiome">
        <title>Successional dynamics and alternative stable states in a saline activated sludge microbial community over 9 years.</title>
        <authorList>
            <person name="Wang Y."/>
            <person name="Ye J."/>
            <person name="Ju F."/>
            <person name="Liu L."/>
            <person name="Boyd J.A."/>
            <person name="Deng Y."/>
            <person name="Parks D.H."/>
            <person name="Jiang X."/>
            <person name="Yin X."/>
            <person name="Woodcroft B.J."/>
            <person name="Tyson G.W."/>
            <person name="Hugenholtz P."/>
            <person name="Polz M.F."/>
            <person name="Zhang T."/>
        </authorList>
    </citation>
    <scope>NUCLEOTIDE SEQUENCE</scope>
    <source>
        <strain evidence="3">HKST-UBA01</strain>
    </source>
</reference>
<sequence length="95" mass="10985">MYYTYVLLSEKDNKFYTGFTNDLKKRLVDHNNGKVFSTKHRAPLKLVYYEACCNEDDAKRREKSLKSGRGKAYLKKHLKIFLIQCSGFGPLTGSP</sequence>
<accession>A0A955RPF8</accession>
<dbReference type="EMBL" id="JAGQKX010000043">
    <property type="protein sequence ID" value="MCA9390189.1"/>
    <property type="molecule type" value="Genomic_DNA"/>
</dbReference>
<dbReference type="CDD" id="cd10449">
    <property type="entry name" value="GIY-YIG_SLX1_like"/>
    <property type="match status" value="1"/>
</dbReference>
<dbReference type="Gene3D" id="3.40.1440.10">
    <property type="entry name" value="GIY-YIG endonuclease"/>
    <property type="match status" value="1"/>
</dbReference>
<dbReference type="PANTHER" id="PTHR34477:SF1">
    <property type="entry name" value="UPF0213 PROTEIN YHBQ"/>
    <property type="match status" value="1"/>
</dbReference>
<dbReference type="Pfam" id="PF01541">
    <property type="entry name" value="GIY-YIG"/>
    <property type="match status" value="1"/>
</dbReference>
<dbReference type="PANTHER" id="PTHR34477">
    <property type="entry name" value="UPF0213 PROTEIN YHBQ"/>
    <property type="match status" value="1"/>
</dbReference>
<dbReference type="AlphaFoldDB" id="A0A955RPF8"/>
<dbReference type="InterPro" id="IPR050190">
    <property type="entry name" value="UPF0213_domain"/>
</dbReference>
<reference evidence="3" key="1">
    <citation type="submission" date="2020-04" db="EMBL/GenBank/DDBJ databases">
        <authorList>
            <person name="Zhang T."/>
        </authorList>
    </citation>
    <scope>NUCLEOTIDE SEQUENCE</scope>
    <source>
        <strain evidence="3">HKST-UBA01</strain>
    </source>
</reference>
<comment type="similarity">
    <text evidence="1">Belongs to the UPF0213 family.</text>
</comment>
<name>A0A955RPF8_UNCKA</name>
<comment type="caution">
    <text evidence="3">The sequence shown here is derived from an EMBL/GenBank/DDBJ whole genome shotgun (WGS) entry which is preliminary data.</text>
</comment>
<dbReference type="InterPro" id="IPR000305">
    <property type="entry name" value="GIY-YIG_endonuc"/>
</dbReference>
<dbReference type="InterPro" id="IPR035901">
    <property type="entry name" value="GIY-YIG_endonuc_sf"/>
</dbReference>
<protein>
    <submittedName>
        <fullName evidence="3">GIY-YIG nuclease family protein</fullName>
    </submittedName>
</protein>
<dbReference type="SUPFAM" id="SSF82771">
    <property type="entry name" value="GIY-YIG endonuclease"/>
    <property type="match status" value="1"/>
</dbReference>
<dbReference type="PROSITE" id="PS50164">
    <property type="entry name" value="GIY_YIG"/>
    <property type="match status" value="1"/>
</dbReference>